<sequence length="887" mass="95198">MLQRVEVVGTRASLQRSLTMKRNAAGVQDSISATELGRFPDDNVADSLSHITGVAIQRAPGGEGLSVSVRGLGPGYSLTTLNGRILATDGIGRDFAFDALPAEVISGADVVKSAQAIYTDGAIGGLVALHTARPFDQKGLHAFGKVEADHNTMSGLDGAKASGVWSNTFAGGTMGLLVGAVVQHRRVRTDTAEYTYFYNDLASGTQVSPGEGVLGTCCMTFGATLEQKKRSAANATFEWRPSAELKMTVDGLYTRLNSPQVGYRQAYYPQLGPGRWSDVKVDAAGLVTGMTVTSDFPLVPELANITVDRRVITSLLGWNAEWKPSTRLAFELDAYESRSRRNSGGNDSYVVADRSVNPLASTWKTTSASLPDLAITLPDGTSYADSLAQGHEGNATFGPHYIGLSGDNLRDRIRGVTLAGRYAPDLQWGGLSLDRVSFGLSQTQRAKSRVTYENDFTGGSVQYSGSEALTFASMGANVFQHSFTLSNFMPGAGGNVPRTFLAFDNQAYLDALKALDGKPNPNGGVFDLKATLPQVNPTRSYRVQERVSAAYLQLDASADDWSADLGLRLVRTRTVSESATASILQTYQVDPTVPTSAFLTTYGDLASVNESGSYTKALPSLNVSWRFAPNWQLRAGAAKTLARPGVDQLAPTQSDGLAGGIKQVTIGGDPKLKPYSARQFDLSLEWYYRPRSGLTLAAFRKQINGFITTVSQADVDLGTKDQNGQPVLLTVTHPVNGDRGSVQGFELGWQHLFDNGFGLRGQATHNTSRAYVGGVFAGPLENVAPATTSFGVLYERDGFSGNLSWDHTGSFTVSNDWQGLGVRAVARPTNWVTAQVSYEIARHLKLTLEGRNLTNSIDRQYLDISFGPPLNYAAYGRSFTLGLSYAL</sequence>
<evidence type="ECO:0000313" key="9">
    <source>
        <dbReference type="Proteomes" id="UP001200741"/>
    </source>
</evidence>
<evidence type="ECO:0000256" key="4">
    <source>
        <dbReference type="ARBA" id="ARBA00023237"/>
    </source>
</evidence>
<proteinExistence type="inferred from homology"/>
<dbReference type="SUPFAM" id="SSF56935">
    <property type="entry name" value="Porins"/>
    <property type="match status" value="1"/>
</dbReference>
<evidence type="ECO:0000256" key="2">
    <source>
        <dbReference type="ARBA" id="ARBA00009810"/>
    </source>
</evidence>
<dbReference type="CDD" id="cd01347">
    <property type="entry name" value="ligand_gated_channel"/>
    <property type="match status" value="1"/>
</dbReference>
<keyword evidence="9" id="KW-1185">Reference proteome</keyword>
<comment type="subcellular location">
    <subcellularLocation>
        <location evidence="1 5">Cell outer membrane</location>
    </subcellularLocation>
</comment>
<dbReference type="Proteomes" id="UP001200741">
    <property type="component" value="Unassembled WGS sequence"/>
</dbReference>
<reference evidence="8 9" key="1">
    <citation type="submission" date="2021-12" db="EMBL/GenBank/DDBJ databases">
        <title>Genome seq of P8.</title>
        <authorList>
            <person name="Seo T."/>
        </authorList>
    </citation>
    <scope>NUCLEOTIDE SEQUENCE [LARGE SCALE GENOMIC DNA]</scope>
    <source>
        <strain evidence="8 9">P8</strain>
    </source>
</reference>
<evidence type="ECO:0000256" key="5">
    <source>
        <dbReference type="RuleBase" id="RU003357"/>
    </source>
</evidence>
<evidence type="ECO:0000256" key="3">
    <source>
        <dbReference type="ARBA" id="ARBA00023136"/>
    </source>
</evidence>
<dbReference type="InterPro" id="IPR010104">
    <property type="entry name" value="TonB_rcpt_bac"/>
</dbReference>
<feature type="domain" description="TonB-dependent receptor plug" evidence="7">
    <location>
        <begin position="22"/>
        <end position="125"/>
    </location>
</feature>
<evidence type="ECO:0000259" key="6">
    <source>
        <dbReference type="Pfam" id="PF00593"/>
    </source>
</evidence>
<evidence type="ECO:0000313" key="8">
    <source>
        <dbReference type="EMBL" id="MCE4556985.1"/>
    </source>
</evidence>
<feature type="domain" description="TonB-dependent receptor-like beta-barrel" evidence="6">
    <location>
        <begin position="392"/>
        <end position="853"/>
    </location>
</feature>
<dbReference type="InterPro" id="IPR037066">
    <property type="entry name" value="Plug_dom_sf"/>
</dbReference>
<dbReference type="PANTHER" id="PTHR40980">
    <property type="entry name" value="PLUG DOMAIN-CONTAINING PROTEIN"/>
    <property type="match status" value="1"/>
</dbReference>
<keyword evidence="5" id="KW-0798">TonB box</keyword>
<dbReference type="Pfam" id="PF00593">
    <property type="entry name" value="TonB_dep_Rec_b-barrel"/>
    <property type="match status" value="1"/>
</dbReference>
<protein>
    <submittedName>
        <fullName evidence="8">TonB-dependent receptor</fullName>
    </submittedName>
</protein>
<evidence type="ECO:0000259" key="7">
    <source>
        <dbReference type="Pfam" id="PF07715"/>
    </source>
</evidence>
<accession>A0ABS8XZ83</accession>
<dbReference type="InterPro" id="IPR012910">
    <property type="entry name" value="Plug_dom"/>
</dbReference>
<keyword evidence="8" id="KW-0675">Receptor</keyword>
<keyword evidence="3 5" id="KW-0472">Membrane</keyword>
<comment type="caution">
    <text evidence="8">The sequence shown here is derived from an EMBL/GenBank/DDBJ whole genome shotgun (WGS) entry which is preliminary data.</text>
</comment>
<keyword evidence="4" id="KW-0998">Cell outer membrane</keyword>
<dbReference type="Gene3D" id="2.40.170.20">
    <property type="entry name" value="TonB-dependent receptor, beta-barrel domain"/>
    <property type="match status" value="1"/>
</dbReference>
<dbReference type="PANTHER" id="PTHR40980:SF3">
    <property type="entry name" value="TONB-DEPENDENT RECEPTOR-LIKE BETA-BARREL DOMAIN-CONTAINING PROTEIN"/>
    <property type="match status" value="1"/>
</dbReference>
<dbReference type="EMBL" id="JAJTWU010000009">
    <property type="protein sequence ID" value="MCE4556985.1"/>
    <property type="molecule type" value="Genomic_DNA"/>
</dbReference>
<dbReference type="NCBIfam" id="TIGR01782">
    <property type="entry name" value="TonB-Xanth-Caul"/>
    <property type="match status" value="1"/>
</dbReference>
<dbReference type="InterPro" id="IPR000531">
    <property type="entry name" value="Beta-barrel_TonB"/>
</dbReference>
<gene>
    <name evidence="8" type="ORF">LXT13_21535</name>
</gene>
<organism evidence="8 9">
    <name type="scientific">Pelomonas cellulosilytica</name>
    <dbReference type="NCBI Taxonomy" id="2906762"/>
    <lineage>
        <taxon>Bacteria</taxon>
        <taxon>Pseudomonadati</taxon>
        <taxon>Pseudomonadota</taxon>
        <taxon>Betaproteobacteria</taxon>
        <taxon>Burkholderiales</taxon>
        <taxon>Sphaerotilaceae</taxon>
        <taxon>Roseateles</taxon>
    </lineage>
</organism>
<dbReference type="Pfam" id="PF07715">
    <property type="entry name" value="Plug"/>
    <property type="match status" value="1"/>
</dbReference>
<comment type="similarity">
    <text evidence="2 5">Belongs to the TonB-dependent receptor family.</text>
</comment>
<name>A0ABS8XZ83_9BURK</name>
<dbReference type="InterPro" id="IPR036942">
    <property type="entry name" value="Beta-barrel_TonB_sf"/>
</dbReference>
<dbReference type="RefSeq" id="WP_233374370.1">
    <property type="nucleotide sequence ID" value="NZ_JAJTWU010000009.1"/>
</dbReference>
<evidence type="ECO:0000256" key="1">
    <source>
        <dbReference type="ARBA" id="ARBA00004442"/>
    </source>
</evidence>
<dbReference type="Gene3D" id="2.170.130.10">
    <property type="entry name" value="TonB-dependent receptor, plug domain"/>
    <property type="match status" value="1"/>
</dbReference>